<keyword evidence="2" id="KW-0813">Transport</keyword>
<reference evidence="8" key="1">
    <citation type="submission" date="2017-04" db="EMBL/GenBank/DDBJ databases">
        <title>Function of individual gut microbiota members based on whole genome sequencing of pure cultures obtained from chicken caecum.</title>
        <authorList>
            <person name="Medvecky M."/>
            <person name="Cejkova D."/>
            <person name="Polansky O."/>
            <person name="Karasova D."/>
            <person name="Kubasova T."/>
            <person name="Cizek A."/>
            <person name="Rychlik I."/>
        </authorList>
    </citation>
    <scope>NUCLEOTIDE SEQUENCE [LARGE SCALE GENOMIC DNA]</scope>
    <source>
        <strain evidence="8">An178</strain>
    </source>
</reference>
<dbReference type="GO" id="GO:0005524">
    <property type="term" value="F:ATP binding"/>
    <property type="evidence" value="ECO:0007669"/>
    <property type="project" value="UniProtKB-KW"/>
</dbReference>
<sequence length="234" mass="25956">MNSFITFENVKKTYTMGEIKIHALDGVSFTINEGEFVIIAGASGAGKSTILNLLGGMDTVSEGTIVVDGKEISSYSDKEMTFYRRYDVGFVFQFYNLIQNLTLKENVELATQICKNPLDIVETIKSVGLQERINNFPSQLSGGEQQRVAIARALAKNPKLLLCDEPTGALDYQTGKQVLKVLQDTCRKQKKTVIVITHNLALTPIGDKIIKVKSGKIESIEINDNPMDVDRIEY</sequence>
<dbReference type="PANTHER" id="PTHR42798">
    <property type="entry name" value="LIPOPROTEIN-RELEASING SYSTEM ATP-BINDING PROTEIN LOLD"/>
    <property type="match status" value="1"/>
</dbReference>
<name>A0A1Y4LZQ3_9FIRM</name>
<evidence type="ECO:0000256" key="3">
    <source>
        <dbReference type="ARBA" id="ARBA00022741"/>
    </source>
</evidence>
<dbReference type="Proteomes" id="UP001220658">
    <property type="component" value="Unassembled WGS sequence"/>
</dbReference>
<evidence type="ECO:0000313" key="8">
    <source>
        <dbReference type="Proteomes" id="UP000195447"/>
    </source>
</evidence>
<dbReference type="InterPro" id="IPR003439">
    <property type="entry name" value="ABC_transporter-like_ATP-bd"/>
</dbReference>
<dbReference type="InterPro" id="IPR017871">
    <property type="entry name" value="ABC_transporter-like_CS"/>
</dbReference>
<dbReference type="Pfam" id="PF00005">
    <property type="entry name" value="ABC_tran"/>
    <property type="match status" value="1"/>
</dbReference>
<dbReference type="InterPro" id="IPR017911">
    <property type="entry name" value="MacB-like_ATP-bd"/>
</dbReference>
<evidence type="ECO:0000313" key="7">
    <source>
        <dbReference type="EMBL" id="OUP61380.1"/>
    </source>
</evidence>
<evidence type="ECO:0000256" key="2">
    <source>
        <dbReference type="ARBA" id="ARBA00022448"/>
    </source>
</evidence>
<reference evidence="6" key="3">
    <citation type="submission" date="2023-01" db="EMBL/GenBank/DDBJ databases">
        <title>Human gut microbiome strain richness.</title>
        <authorList>
            <person name="Chen-Liaw A."/>
        </authorList>
    </citation>
    <scope>NUCLEOTIDE SEQUENCE</scope>
    <source>
        <strain evidence="6">D55st1_G4_D55t1_190419</strain>
    </source>
</reference>
<keyword evidence="8" id="KW-1185">Reference proteome</keyword>
<dbReference type="InterPro" id="IPR027417">
    <property type="entry name" value="P-loop_NTPase"/>
</dbReference>
<dbReference type="EMBL" id="JAQNCK010000017">
    <property type="protein sequence ID" value="MDC0828473.1"/>
    <property type="molecule type" value="Genomic_DNA"/>
</dbReference>
<dbReference type="PROSITE" id="PS00211">
    <property type="entry name" value="ABC_TRANSPORTER_1"/>
    <property type="match status" value="1"/>
</dbReference>
<accession>A0A1Y4LZQ3</accession>
<dbReference type="PANTHER" id="PTHR42798:SF2">
    <property type="entry name" value="ABC TRANSPORTER ATP-BINDING PROTEIN MG467-RELATED"/>
    <property type="match status" value="1"/>
</dbReference>
<feature type="domain" description="ABC transporter" evidence="5">
    <location>
        <begin position="5"/>
        <end position="232"/>
    </location>
</feature>
<dbReference type="RefSeq" id="WP_035400774.1">
    <property type="nucleotide sequence ID" value="NZ_CABKSV010000031.1"/>
</dbReference>
<proteinExistence type="inferred from homology"/>
<dbReference type="PROSITE" id="PS50893">
    <property type="entry name" value="ABC_TRANSPORTER_2"/>
    <property type="match status" value="1"/>
</dbReference>
<reference evidence="7" key="2">
    <citation type="journal article" date="2018" name="BMC Genomics">
        <title>Whole genome sequencing and function prediction of 133 gut anaerobes isolated from chicken caecum in pure cultures.</title>
        <authorList>
            <person name="Medvecky M."/>
            <person name="Cejkova D."/>
            <person name="Polansky O."/>
            <person name="Karasova D."/>
            <person name="Kubasova T."/>
            <person name="Cizek A."/>
            <person name="Rychlik I."/>
        </authorList>
    </citation>
    <scope>NUCLEOTIDE SEQUENCE</scope>
    <source>
        <strain evidence="7">An178</strain>
    </source>
</reference>
<dbReference type="CDD" id="cd03255">
    <property type="entry name" value="ABC_MJ0796_LolCDE_FtsE"/>
    <property type="match status" value="1"/>
</dbReference>
<gene>
    <name evidence="7" type="ORF">B5F14_03455</name>
    <name evidence="6" type="ORF">POG00_07075</name>
</gene>
<dbReference type="FunFam" id="3.40.50.300:FF:000032">
    <property type="entry name" value="Export ABC transporter ATP-binding protein"/>
    <property type="match status" value="1"/>
</dbReference>
<evidence type="ECO:0000256" key="4">
    <source>
        <dbReference type="ARBA" id="ARBA00022840"/>
    </source>
</evidence>
<dbReference type="InterPro" id="IPR003593">
    <property type="entry name" value="AAA+_ATPase"/>
</dbReference>
<evidence type="ECO:0000256" key="1">
    <source>
        <dbReference type="ARBA" id="ARBA00005417"/>
    </source>
</evidence>
<dbReference type="GO" id="GO:0016887">
    <property type="term" value="F:ATP hydrolysis activity"/>
    <property type="evidence" value="ECO:0007669"/>
    <property type="project" value="InterPro"/>
</dbReference>
<dbReference type="Proteomes" id="UP000195447">
    <property type="component" value="Unassembled WGS sequence"/>
</dbReference>
<dbReference type="GO" id="GO:0022857">
    <property type="term" value="F:transmembrane transporter activity"/>
    <property type="evidence" value="ECO:0007669"/>
    <property type="project" value="UniProtKB-ARBA"/>
</dbReference>
<keyword evidence="4 7" id="KW-0067">ATP-binding</keyword>
<protein>
    <submittedName>
        <fullName evidence="6 7">ABC transporter ATP-binding protein</fullName>
    </submittedName>
</protein>
<evidence type="ECO:0000259" key="5">
    <source>
        <dbReference type="PROSITE" id="PS50893"/>
    </source>
</evidence>
<dbReference type="AlphaFoldDB" id="A0A1Y4LZQ3"/>
<dbReference type="SMART" id="SM00382">
    <property type="entry name" value="AAA"/>
    <property type="match status" value="1"/>
</dbReference>
<dbReference type="GeneID" id="79876799"/>
<keyword evidence="3" id="KW-0547">Nucleotide-binding</keyword>
<dbReference type="SUPFAM" id="SSF52540">
    <property type="entry name" value="P-loop containing nucleoside triphosphate hydrolases"/>
    <property type="match status" value="1"/>
</dbReference>
<comment type="similarity">
    <text evidence="1">Belongs to the ABC transporter superfamily.</text>
</comment>
<organism evidence="7 8">
    <name type="scientific">Faecalitalea cylindroides</name>
    <dbReference type="NCBI Taxonomy" id="39483"/>
    <lineage>
        <taxon>Bacteria</taxon>
        <taxon>Bacillati</taxon>
        <taxon>Bacillota</taxon>
        <taxon>Erysipelotrichia</taxon>
        <taxon>Erysipelotrichales</taxon>
        <taxon>Erysipelotrichaceae</taxon>
        <taxon>Faecalitalea</taxon>
    </lineage>
</organism>
<evidence type="ECO:0000313" key="6">
    <source>
        <dbReference type="EMBL" id="MDC0828473.1"/>
    </source>
</evidence>
<dbReference type="GO" id="GO:0098796">
    <property type="term" value="C:membrane protein complex"/>
    <property type="evidence" value="ECO:0007669"/>
    <property type="project" value="UniProtKB-ARBA"/>
</dbReference>
<dbReference type="Gene3D" id="3.40.50.300">
    <property type="entry name" value="P-loop containing nucleotide triphosphate hydrolases"/>
    <property type="match status" value="1"/>
</dbReference>
<comment type="caution">
    <text evidence="7">The sequence shown here is derived from an EMBL/GenBank/DDBJ whole genome shotgun (WGS) entry which is preliminary data.</text>
</comment>
<dbReference type="EMBL" id="NFKM01000004">
    <property type="protein sequence ID" value="OUP61380.1"/>
    <property type="molecule type" value="Genomic_DNA"/>
</dbReference>